<gene>
    <name evidence="7" type="ORF">PVAG01_07477</name>
</gene>
<feature type="compositionally biased region" description="Polar residues" evidence="5">
    <location>
        <begin position="212"/>
        <end position="221"/>
    </location>
</feature>
<protein>
    <submittedName>
        <fullName evidence="7">Ulp1 protease family protein</fullName>
    </submittedName>
</protein>
<dbReference type="Proteomes" id="UP001629113">
    <property type="component" value="Unassembled WGS sequence"/>
</dbReference>
<name>A0ABR4PCI3_9HELO</name>
<evidence type="ECO:0000313" key="7">
    <source>
        <dbReference type="EMBL" id="KAL3421032.1"/>
    </source>
</evidence>
<feature type="region of interest" description="Disordered" evidence="5">
    <location>
        <begin position="203"/>
        <end position="257"/>
    </location>
</feature>
<organism evidence="7 8">
    <name type="scientific">Phlyctema vagabunda</name>
    <dbReference type="NCBI Taxonomy" id="108571"/>
    <lineage>
        <taxon>Eukaryota</taxon>
        <taxon>Fungi</taxon>
        <taxon>Dikarya</taxon>
        <taxon>Ascomycota</taxon>
        <taxon>Pezizomycotina</taxon>
        <taxon>Leotiomycetes</taxon>
        <taxon>Helotiales</taxon>
        <taxon>Dermateaceae</taxon>
        <taxon>Phlyctema</taxon>
    </lineage>
</organism>
<evidence type="ECO:0000256" key="2">
    <source>
        <dbReference type="ARBA" id="ARBA00022670"/>
    </source>
</evidence>
<dbReference type="PROSITE" id="PS50600">
    <property type="entry name" value="ULP_PROTEASE"/>
    <property type="match status" value="1"/>
</dbReference>
<feature type="compositionally biased region" description="Basic and acidic residues" evidence="5">
    <location>
        <begin position="292"/>
        <end position="318"/>
    </location>
</feature>
<keyword evidence="2 7" id="KW-0645">Protease</keyword>
<evidence type="ECO:0000256" key="5">
    <source>
        <dbReference type="SAM" id="MobiDB-lite"/>
    </source>
</evidence>
<reference evidence="7 8" key="1">
    <citation type="submission" date="2024-06" db="EMBL/GenBank/DDBJ databases">
        <title>Complete genome of Phlyctema vagabunda strain 19-DSS-EL-015.</title>
        <authorList>
            <person name="Fiorenzani C."/>
        </authorList>
    </citation>
    <scope>NUCLEOTIDE SEQUENCE [LARGE SCALE GENOMIC DNA]</scope>
    <source>
        <strain evidence="7 8">19-DSS-EL-015</strain>
    </source>
</reference>
<dbReference type="GO" id="GO:0006508">
    <property type="term" value="P:proteolysis"/>
    <property type="evidence" value="ECO:0007669"/>
    <property type="project" value="UniProtKB-KW"/>
</dbReference>
<evidence type="ECO:0000313" key="8">
    <source>
        <dbReference type="Proteomes" id="UP001629113"/>
    </source>
</evidence>
<comment type="similarity">
    <text evidence="1">Belongs to the peptidase C48 family.</text>
</comment>
<dbReference type="SUPFAM" id="SSF54001">
    <property type="entry name" value="Cysteine proteinases"/>
    <property type="match status" value="1"/>
</dbReference>
<feature type="compositionally biased region" description="Basic and acidic residues" evidence="5">
    <location>
        <begin position="101"/>
        <end position="112"/>
    </location>
</feature>
<dbReference type="GO" id="GO:0008233">
    <property type="term" value="F:peptidase activity"/>
    <property type="evidence" value="ECO:0007669"/>
    <property type="project" value="UniProtKB-KW"/>
</dbReference>
<evidence type="ECO:0000259" key="6">
    <source>
        <dbReference type="PROSITE" id="PS50600"/>
    </source>
</evidence>
<comment type="caution">
    <text evidence="7">The sequence shown here is derived from an EMBL/GenBank/DDBJ whole genome shotgun (WGS) entry which is preliminary data.</text>
</comment>
<feature type="region of interest" description="Disordered" evidence="5">
    <location>
        <begin position="78"/>
        <end position="118"/>
    </location>
</feature>
<feature type="compositionally biased region" description="Polar residues" evidence="5">
    <location>
        <begin position="78"/>
        <end position="98"/>
    </location>
</feature>
<keyword evidence="8" id="KW-1185">Reference proteome</keyword>
<dbReference type="PANTHER" id="PTHR12606">
    <property type="entry name" value="SENTRIN/SUMO-SPECIFIC PROTEASE"/>
    <property type="match status" value="1"/>
</dbReference>
<proteinExistence type="inferred from homology"/>
<evidence type="ECO:0000256" key="3">
    <source>
        <dbReference type="ARBA" id="ARBA00022801"/>
    </source>
</evidence>
<evidence type="ECO:0000256" key="1">
    <source>
        <dbReference type="ARBA" id="ARBA00005234"/>
    </source>
</evidence>
<dbReference type="EMBL" id="JBFCZG010000006">
    <property type="protein sequence ID" value="KAL3421032.1"/>
    <property type="molecule type" value="Genomic_DNA"/>
</dbReference>
<dbReference type="Pfam" id="PF02902">
    <property type="entry name" value="Peptidase_C48"/>
    <property type="match status" value="1"/>
</dbReference>
<feature type="compositionally biased region" description="Basic and acidic residues" evidence="5">
    <location>
        <begin position="165"/>
        <end position="178"/>
    </location>
</feature>
<dbReference type="InterPro" id="IPR038765">
    <property type="entry name" value="Papain-like_cys_pep_sf"/>
</dbReference>
<feature type="region of interest" description="Disordered" evidence="5">
    <location>
        <begin position="364"/>
        <end position="390"/>
    </location>
</feature>
<accession>A0ABR4PCI3</accession>
<feature type="domain" description="Ubiquitin-like protease family profile" evidence="6">
    <location>
        <begin position="434"/>
        <end position="610"/>
    </location>
</feature>
<keyword evidence="3" id="KW-0378">Hydrolase</keyword>
<keyword evidence="4" id="KW-0788">Thiol protease</keyword>
<sequence>MARGIKRKAMEEMTPNSQSAIDFVRATGDYSQQPQFIGRIAMSVKGAVSWLLGSFYIRTTHQDADLTTDRHVQIVRTTSHNSTSIKRLKTSNSTSALRTQPPHEKPRSRSETYLHSSAAEYRGGVGPVDVRGCTTEEDLEQCVDNFWLPQDWTKPKSKHQQQKHAPIEVREREPLAEDRLPDIAVDQDEGDLVMRDSFQALASAHTNKEPSHQTFASTTSMNERKERGKTPAAPSRRIASHNSATKREPSAWAGSSSWTAYSLSKRSEWHENEKYADKLSKDIGSLLLTEVDEKASSEQVPKDDQLNEDTTVKVKDDSGLDVDDDQELVKPEIKKPLKSILKKESKYESRENVKKVDPHLRLRESEDKKIKREASARQREKQEREAAAKARKEARLYRRQPNGPLVKRLNTNWTSIVKTAMSRPGTITTSLGGTPLHQKDFGTLLGGTSWLNDEIINTYIEWVVDAANHAAENEAKAAGEKVSSVPKFIAHNSFFYESLKTKGPQGTARLMKRKKAPGLSLLEVDSVFVPICKGAHWTLGVVRPFAKTIEYFDSMGGSSAHLVKLMRDWLSFQLGDAYVAEDWTEPRTRCAVQHNGYDCGVFVCTNAFCVTAGLDTFSYLECHMAQMRQNIAAILINRGFVGDFAWSTQL</sequence>
<dbReference type="Gene3D" id="3.40.395.10">
    <property type="entry name" value="Adenoviral Proteinase, Chain A"/>
    <property type="match status" value="1"/>
</dbReference>
<dbReference type="PANTHER" id="PTHR12606:SF141">
    <property type="entry name" value="GH15225P-RELATED"/>
    <property type="match status" value="1"/>
</dbReference>
<evidence type="ECO:0000256" key="4">
    <source>
        <dbReference type="ARBA" id="ARBA00022807"/>
    </source>
</evidence>
<feature type="region of interest" description="Disordered" evidence="5">
    <location>
        <begin position="292"/>
        <end position="322"/>
    </location>
</feature>
<dbReference type="InterPro" id="IPR003653">
    <property type="entry name" value="Peptidase_C48_C"/>
</dbReference>
<feature type="region of interest" description="Disordered" evidence="5">
    <location>
        <begin position="152"/>
        <end position="178"/>
    </location>
</feature>